<evidence type="ECO:0000313" key="2">
    <source>
        <dbReference type="EMBL" id="RKH56564.1"/>
    </source>
</evidence>
<sequence>MKKILFGLAAMASLTLTACGGGSICDQLEDVSKESADKAEECGLTIDADDKEVTDAEREQCETATESCSDADKEAFEKYADCVADVKGCADKSEAEQQAFALRVFACASNLTSVSAACNAAAGE</sequence>
<keyword evidence="1" id="KW-0732">Signal</keyword>
<name>A0A3A8PZA6_9BACT</name>
<dbReference type="EMBL" id="RAWK01000274">
    <property type="protein sequence ID" value="RKH56564.1"/>
    <property type="molecule type" value="Genomic_DNA"/>
</dbReference>
<reference evidence="3" key="1">
    <citation type="submission" date="2018-09" db="EMBL/GenBank/DDBJ databases">
        <authorList>
            <person name="Livingstone P.G."/>
            <person name="Whitworth D.E."/>
        </authorList>
    </citation>
    <scope>NUCLEOTIDE SEQUENCE [LARGE SCALE GENOMIC DNA]</scope>
    <source>
        <strain evidence="3">AB050A</strain>
    </source>
</reference>
<accession>A0A3A8PZA6</accession>
<dbReference type="PROSITE" id="PS51257">
    <property type="entry name" value="PROKAR_LIPOPROTEIN"/>
    <property type="match status" value="1"/>
</dbReference>
<dbReference type="AlphaFoldDB" id="A0A3A8PZA6"/>
<keyword evidence="3" id="KW-1185">Reference proteome</keyword>
<protein>
    <recommendedName>
        <fullName evidence="4">Lipoprotein</fullName>
    </recommendedName>
</protein>
<proteinExistence type="predicted"/>
<gene>
    <name evidence="2" type="ORF">D7W81_33485</name>
</gene>
<comment type="caution">
    <text evidence="2">The sequence shown here is derived from an EMBL/GenBank/DDBJ whole genome shotgun (WGS) entry which is preliminary data.</text>
</comment>
<feature type="signal peptide" evidence="1">
    <location>
        <begin position="1"/>
        <end position="18"/>
    </location>
</feature>
<evidence type="ECO:0000313" key="3">
    <source>
        <dbReference type="Proteomes" id="UP000267003"/>
    </source>
</evidence>
<dbReference type="OrthoDB" id="5522073at2"/>
<dbReference type="RefSeq" id="WP_120559474.1">
    <property type="nucleotide sequence ID" value="NZ_RAWK01000274.1"/>
</dbReference>
<feature type="chain" id="PRO_5017266367" description="Lipoprotein" evidence="1">
    <location>
        <begin position="19"/>
        <end position="124"/>
    </location>
</feature>
<evidence type="ECO:0008006" key="4">
    <source>
        <dbReference type="Google" id="ProtNLM"/>
    </source>
</evidence>
<organism evidence="2 3">
    <name type="scientific">Corallococcus aberystwythensis</name>
    <dbReference type="NCBI Taxonomy" id="2316722"/>
    <lineage>
        <taxon>Bacteria</taxon>
        <taxon>Pseudomonadati</taxon>
        <taxon>Myxococcota</taxon>
        <taxon>Myxococcia</taxon>
        <taxon>Myxococcales</taxon>
        <taxon>Cystobacterineae</taxon>
        <taxon>Myxococcaceae</taxon>
        <taxon>Corallococcus</taxon>
    </lineage>
</organism>
<dbReference type="Proteomes" id="UP000267003">
    <property type="component" value="Unassembled WGS sequence"/>
</dbReference>
<evidence type="ECO:0000256" key="1">
    <source>
        <dbReference type="SAM" id="SignalP"/>
    </source>
</evidence>